<sequence>MINLEKYVAGKQIKHQTGYTYFMPNEINDSWIWEDQSINTLLEKAAIKLGELNSFSRLVPNIDLFIQLHVTKEAVVSSRIEGTQTQMDEALLDEDEISPERKNDWVEVNNYIKALNQAIKELETLPISSRLIKKTHQILLDSVRGEHKQPGEFRTSQNWIGGNSLADAVFIPPNQIYVNELMGDLEKFLHNEDINVPALVKIGIAHYQFETIHPFLDGNGRIGRLLITLFLVDQKILNKPLLYLSAFFEKNKGLYYDNLTFVRSKNDMKQWLKYFLVGVAETAEMATQTLSNVLELKARLEMNINTNFGKRANNATILLQHLFKKPVIHVNQVKEITNSSYKTANDLVTEFVNAGILKEMTGQSRNRVFVFDEYIKLF</sequence>
<dbReference type="Pfam" id="PF02661">
    <property type="entry name" value="Fic"/>
    <property type="match status" value="1"/>
</dbReference>
<accession>A0ABV7Z340</accession>
<dbReference type="PIRSF" id="PIRSF038925">
    <property type="entry name" value="AMP-prot_trans"/>
    <property type="match status" value="1"/>
</dbReference>
<proteinExistence type="predicted"/>
<evidence type="ECO:0000313" key="3">
    <source>
        <dbReference type="Proteomes" id="UP001595616"/>
    </source>
</evidence>
<dbReference type="SUPFAM" id="SSF140931">
    <property type="entry name" value="Fic-like"/>
    <property type="match status" value="1"/>
</dbReference>
<keyword evidence="3" id="KW-1185">Reference proteome</keyword>
<comment type="caution">
    <text evidence="2">The sequence shown here is derived from an EMBL/GenBank/DDBJ whole genome shotgun (WGS) entry which is preliminary data.</text>
</comment>
<evidence type="ECO:0000259" key="1">
    <source>
        <dbReference type="PROSITE" id="PS51459"/>
    </source>
</evidence>
<dbReference type="Gene3D" id="1.10.3290.10">
    <property type="entry name" value="Fido-like domain"/>
    <property type="match status" value="1"/>
</dbReference>
<organism evidence="2 3">
    <name type="scientific">Lacihabitans lacunae</name>
    <dbReference type="NCBI Taxonomy" id="1028214"/>
    <lineage>
        <taxon>Bacteria</taxon>
        <taxon>Pseudomonadati</taxon>
        <taxon>Bacteroidota</taxon>
        <taxon>Cytophagia</taxon>
        <taxon>Cytophagales</taxon>
        <taxon>Leadbetterellaceae</taxon>
        <taxon>Lacihabitans</taxon>
    </lineage>
</organism>
<dbReference type="PANTHER" id="PTHR13504">
    <property type="entry name" value="FIDO DOMAIN-CONTAINING PROTEIN DDB_G0283145"/>
    <property type="match status" value="1"/>
</dbReference>
<dbReference type="InterPro" id="IPR003812">
    <property type="entry name" value="Fido"/>
</dbReference>
<dbReference type="PANTHER" id="PTHR13504:SF38">
    <property type="entry name" value="FIDO DOMAIN-CONTAINING PROTEIN"/>
    <property type="match status" value="1"/>
</dbReference>
<reference evidence="3" key="1">
    <citation type="journal article" date="2019" name="Int. J. Syst. Evol. Microbiol.">
        <title>The Global Catalogue of Microorganisms (GCM) 10K type strain sequencing project: providing services to taxonomists for standard genome sequencing and annotation.</title>
        <authorList>
            <consortium name="The Broad Institute Genomics Platform"/>
            <consortium name="The Broad Institute Genome Sequencing Center for Infectious Disease"/>
            <person name="Wu L."/>
            <person name="Ma J."/>
        </authorList>
    </citation>
    <scope>NUCLEOTIDE SEQUENCE [LARGE SCALE GENOMIC DNA]</scope>
    <source>
        <strain evidence="3">CECT 7956</strain>
    </source>
</reference>
<dbReference type="InterPro" id="IPR026287">
    <property type="entry name" value="SoFic-like"/>
</dbReference>
<dbReference type="RefSeq" id="WP_379839749.1">
    <property type="nucleotide sequence ID" value="NZ_JBHRYQ010000001.1"/>
</dbReference>
<dbReference type="InterPro" id="IPR025758">
    <property type="entry name" value="Fic/DOC_N"/>
</dbReference>
<dbReference type="Proteomes" id="UP001595616">
    <property type="component" value="Unassembled WGS sequence"/>
</dbReference>
<evidence type="ECO:0000313" key="2">
    <source>
        <dbReference type="EMBL" id="MFC3812843.1"/>
    </source>
</evidence>
<dbReference type="PROSITE" id="PS51459">
    <property type="entry name" value="FIDO"/>
    <property type="match status" value="1"/>
</dbReference>
<protein>
    <submittedName>
        <fullName evidence="2">Fic family protein</fullName>
    </submittedName>
</protein>
<dbReference type="Pfam" id="PF13784">
    <property type="entry name" value="Fic_N"/>
    <property type="match status" value="1"/>
</dbReference>
<name>A0ABV7Z340_9BACT</name>
<gene>
    <name evidence="2" type="ORF">ACFOOI_19420</name>
</gene>
<dbReference type="InterPro" id="IPR036597">
    <property type="entry name" value="Fido-like_dom_sf"/>
</dbReference>
<dbReference type="EMBL" id="JBHRYQ010000001">
    <property type="protein sequence ID" value="MFC3812843.1"/>
    <property type="molecule type" value="Genomic_DNA"/>
</dbReference>
<dbReference type="InterPro" id="IPR040198">
    <property type="entry name" value="Fido_containing"/>
</dbReference>
<feature type="domain" description="Fido" evidence="1">
    <location>
        <begin position="127"/>
        <end position="277"/>
    </location>
</feature>